<dbReference type="GO" id="GO:0043139">
    <property type="term" value="F:5'-3' DNA helicase activity"/>
    <property type="evidence" value="ECO:0007669"/>
    <property type="project" value="UniProtKB-EC"/>
</dbReference>
<dbReference type="SUPFAM" id="SSF52540">
    <property type="entry name" value="P-loop containing nucleoside triphosphate hydrolases"/>
    <property type="match status" value="1"/>
</dbReference>
<proteinExistence type="inferred from homology"/>
<dbReference type="InterPro" id="IPR010285">
    <property type="entry name" value="DNA_helicase_pif1-like_DEAD"/>
</dbReference>
<dbReference type="GO" id="GO:0005524">
    <property type="term" value="F:ATP binding"/>
    <property type="evidence" value="ECO:0007669"/>
    <property type="project" value="UniProtKB-KW"/>
</dbReference>
<dbReference type="Gene3D" id="3.40.50.300">
    <property type="entry name" value="P-loop containing nucleotide triphosphate hydrolases"/>
    <property type="match status" value="1"/>
</dbReference>
<dbReference type="GO" id="GO:0000723">
    <property type="term" value="P:telomere maintenance"/>
    <property type="evidence" value="ECO:0007669"/>
    <property type="project" value="InterPro"/>
</dbReference>
<keyword evidence="1" id="KW-0233">DNA recombination</keyword>
<dbReference type="AlphaFoldDB" id="A0A0L8II35"/>
<keyword evidence="1" id="KW-0547">Nucleotide-binding</keyword>
<feature type="domain" description="DNA helicase Pif1-like DEAD-box helicase" evidence="2">
    <location>
        <begin position="46"/>
        <end position="204"/>
    </location>
</feature>
<dbReference type="STRING" id="37653.A0A0L8II35"/>
<keyword evidence="1" id="KW-0378">Hydrolase</keyword>
<evidence type="ECO:0000259" key="2">
    <source>
        <dbReference type="Pfam" id="PF05970"/>
    </source>
</evidence>
<dbReference type="GO" id="GO:0016887">
    <property type="term" value="F:ATP hydrolysis activity"/>
    <property type="evidence" value="ECO:0007669"/>
    <property type="project" value="RHEA"/>
</dbReference>
<gene>
    <name evidence="4" type="ORF">OCBIM_22036325mg</name>
</gene>
<organism evidence="4">
    <name type="scientific">Octopus bimaculoides</name>
    <name type="common">California two-spotted octopus</name>
    <dbReference type="NCBI Taxonomy" id="37653"/>
    <lineage>
        <taxon>Eukaryota</taxon>
        <taxon>Metazoa</taxon>
        <taxon>Spiralia</taxon>
        <taxon>Lophotrochozoa</taxon>
        <taxon>Mollusca</taxon>
        <taxon>Cephalopoda</taxon>
        <taxon>Coleoidea</taxon>
        <taxon>Octopodiformes</taxon>
        <taxon>Octopoda</taxon>
        <taxon>Incirrata</taxon>
        <taxon>Octopodidae</taxon>
        <taxon>Octopus</taxon>
    </lineage>
</organism>
<comment type="cofactor">
    <cofactor evidence="1">
        <name>Mg(2+)</name>
        <dbReference type="ChEBI" id="CHEBI:18420"/>
    </cofactor>
</comment>
<evidence type="ECO:0000256" key="1">
    <source>
        <dbReference type="RuleBase" id="RU363044"/>
    </source>
</evidence>
<feature type="domain" description="DNA helicase Pif1-like 2B" evidence="3">
    <location>
        <begin position="294"/>
        <end position="336"/>
    </location>
</feature>
<keyword evidence="1" id="KW-0067">ATP-binding</keyword>
<evidence type="ECO:0000259" key="3">
    <source>
        <dbReference type="Pfam" id="PF21530"/>
    </source>
</evidence>
<dbReference type="GO" id="GO:0006310">
    <property type="term" value="P:DNA recombination"/>
    <property type="evidence" value="ECO:0007669"/>
    <property type="project" value="UniProtKB-KW"/>
</dbReference>
<accession>A0A0L8II35</accession>
<dbReference type="OrthoDB" id="6144783at2759"/>
<dbReference type="InterPro" id="IPR049163">
    <property type="entry name" value="Pif1-like_2B_dom"/>
</dbReference>
<evidence type="ECO:0000313" key="4">
    <source>
        <dbReference type="EMBL" id="KOG00729.1"/>
    </source>
</evidence>
<dbReference type="Pfam" id="PF05970">
    <property type="entry name" value="PIF1"/>
    <property type="match status" value="1"/>
</dbReference>
<dbReference type="EC" id="5.6.2.3" evidence="1"/>
<name>A0A0L8II35_OCTBM</name>
<reference evidence="4" key="1">
    <citation type="submission" date="2015-07" db="EMBL/GenBank/DDBJ databases">
        <title>MeaNS - Measles Nucleotide Surveillance Program.</title>
        <authorList>
            <person name="Tran T."/>
            <person name="Druce J."/>
        </authorList>
    </citation>
    <scope>NUCLEOTIDE SEQUENCE</scope>
    <source>
        <strain evidence="4">UCB-OBI-ISO-001</strain>
        <tissue evidence="4">Gonad</tissue>
    </source>
</reference>
<comment type="similarity">
    <text evidence="1">Belongs to the helicase family.</text>
</comment>
<protein>
    <recommendedName>
        <fullName evidence="1">ATP-dependent DNA helicase</fullName>
        <ecNumber evidence="1">5.6.2.3</ecNumber>
    </recommendedName>
</protein>
<comment type="catalytic activity">
    <reaction evidence="1">
        <text>ATP + H2O = ADP + phosphate + H(+)</text>
        <dbReference type="Rhea" id="RHEA:13065"/>
        <dbReference type="ChEBI" id="CHEBI:15377"/>
        <dbReference type="ChEBI" id="CHEBI:15378"/>
        <dbReference type="ChEBI" id="CHEBI:30616"/>
        <dbReference type="ChEBI" id="CHEBI:43474"/>
        <dbReference type="ChEBI" id="CHEBI:456216"/>
        <dbReference type="EC" id="5.6.2.3"/>
    </reaction>
</comment>
<dbReference type="GO" id="GO:0006281">
    <property type="term" value="P:DNA repair"/>
    <property type="evidence" value="ECO:0007669"/>
    <property type="project" value="UniProtKB-KW"/>
</dbReference>
<dbReference type="PANTHER" id="PTHR10492">
    <property type="match status" value="1"/>
</dbReference>
<dbReference type="EMBL" id="KQ415755">
    <property type="protein sequence ID" value="KOG00729.1"/>
    <property type="molecule type" value="Genomic_DNA"/>
</dbReference>
<keyword evidence="1" id="KW-0227">DNA damage</keyword>
<dbReference type="Pfam" id="PF21530">
    <property type="entry name" value="Pif1_2B_dom"/>
    <property type="match status" value="1"/>
</dbReference>
<sequence length="449" mass="49378">MKYRDALAEDFYHQAKQQFPTLHSANDAVYNCTLIALENRISCIGGAVASSGIAATLLPGGRTAHSAFKLPFNLAKCDKPSCNISKTSDKGLLLRKCQLIVWDECTMAHRHALEALNATLQDLRDCSTTMGGVTILLSGDFRQTLPVIPKGTRADEVSACLKSSSLWQSITTLTLTMNMRARLHSDQQAAEFAANLLSLGDGNSFLSDDGETTLCSISTNVNTLEELKGKVFPRLHENYQDLNWLCERAILVPKNSMVNAINQQLVQVIPGRLHVYKSIDSIPDTNQAVNYPVEFLNSLEPPRLPPHILSVKVGTPVMLLRNLSPLKLCNGTRLVIKSAMQHVIEATIISGCRKGEDVFIPMIPLTPSDADIPFQFRRLQFPLRISFAMSINKSQGQTLSVAGLHLAESCFSHGQLYVGCSRVGSKDNLFTYIPCGKTKNIVYKEVLCN</sequence>
<keyword evidence="1" id="KW-0347">Helicase</keyword>
<dbReference type="PANTHER" id="PTHR10492:SF57">
    <property type="entry name" value="ATP-DEPENDENT DNA HELICASE"/>
    <property type="match status" value="1"/>
</dbReference>
<keyword evidence="1" id="KW-0234">DNA repair</keyword>
<dbReference type="InterPro" id="IPR027417">
    <property type="entry name" value="P-loop_NTPase"/>
</dbReference>